<evidence type="ECO:0000256" key="1">
    <source>
        <dbReference type="ARBA" id="ARBA00022801"/>
    </source>
</evidence>
<organism evidence="4 5">
    <name type="scientific">Actinoplanes siamensis</name>
    <dbReference type="NCBI Taxonomy" id="1223317"/>
    <lineage>
        <taxon>Bacteria</taxon>
        <taxon>Bacillati</taxon>
        <taxon>Actinomycetota</taxon>
        <taxon>Actinomycetes</taxon>
        <taxon>Micromonosporales</taxon>
        <taxon>Micromonosporaceae</taxon>
        <taxon>Actinoplanes</taxon>
    </lineage>
</organism>
<dbReference type="Gene3D" id="2.60.120.200">
    <property type="match status" value="1"/>
</dbReference>
<accession>A0A919TM36</accession>
<reference evidence="4" key="1">
    <citation type="submission" date="2021-01" db="EMBL/GenBank/DDBJ databases">
        <title>Whole genome shotgun sequence of Actinoplanes siamensis NBRC 109076.</title>
        <authorList>
            <person name="Komaki H."/>
            <person name="Tamura T."/>
        </authorList>
    </citation>
    <scope>NUCLEOTIDE SEQUENCE</scope>
    <source>
        <strain evidence="4">NBRC 109076</strain>
    </source>
</reference>
<proteinExistence type="predicted"/>
<comment type="caution">
    <text evidence="4">The sequence shown here is derived from an EMBL/GenBank/DDBJ whole genome shotgun (WGS) entry which is preliminary data.</text>
</comment>
<dbReference type="RefSeq" id="WP_203683294.1">
    <property type="nucleotide sequence ID" value="NZ_BOMW01000056.1"/>
</dbReference>
<dbReference type="Pfam" id="PF02839">
    <property type="entry name" value="CBM_5_12"/>
    <property type="match status" value="1"/>
</dbReference>
<keyword evidence="2" id="KW-0732">Signal</keyword>
<dbReference type="GO" id="GO:0004553">
    <property type="term" value="F:hydrolase activity, hydrolyzing O-glycosyl compounds"/>
    <property type="evidence" value="ECO:0007669"/>
    <property type="project" value="InterPro"/>
</dbReference>
<dbReference type="GO" id="GO:0030246">
    <property type="term" value="F:carbohydrate binding"/>
    <property type="evidence" value="ECO:0007669"/>
    <property type="project" value="InterPro"/>
</dbReference>
<sequence>MGHGARWPRPLVAAAVVLAGLTASGVAHAETVSRTVFGDGFDGARGAGVDPAKWSGGSWDTWQDGDGNLVLDSTLRTVTTFSQSSGHVSARIRAGDAGPAWKLLGVLTADGGTVPGRFEALGAGTTSVRDFHTYAVDWTRTSFVWSVDGQQVLRLTPATVGQPFRLALNPGGGGRYSDALLVDSVAVTVRLTVAPAPAWKAFTTYQVGSRVSYRGSTYRVLQVHTALPGWQPGLVPALFQKI</sequence>
<keyword evidence="5" id="KW-1185">Reference proteome</keyword>
<gene>
    <name evidence="4" type="ORF">Asi03nite_54490</name>
</gene>
<dbReference type="Proteomes" id="UP000629619">
    <property type="component" value="Unassembled WGS sequence"/>
</dbReference>
<evidence type="ECO:0000313" key="5">
    <source>
        <dbReference type="Proteomes" id="UP000629619"/>
    </source>
</evidence>
<feature type="signal peptide" evidence="2">
    <location>
        <begin position="1"/>
        <end position="29"/>
    </location>
</feature>
<dbReference type="GO" id="GO:0005576">
    <property type="term" value="C:extracellular region"/>
    <property type="evidence" value="ECO:0007669"/>
    <property type="project" value="InterPro"/>
</dbReference>
<keyword evidence="1" id="KW-0378">Hydrolase</keyword>
<dbReference type="SUPFAM" id="SSF49899">
    <property type="entry name" value="Concanavalin A-like lectins/glucanases"/>
    <property type="match status" value="1"/>
</dbReference>
<evidence type="ECO:0000259" key="3">
    <source>
        <dbReference type="SMART" id="SM00495"/>
    </source>
</evidence>
<dbReference type="InterPro" id="IPR013320">
    <property type="entry name" value="ConA-like_dom_sf"/>
</dbReference>
<evidence type="ECO:0000256" key="2">
    <source>
        <dbReference type="SAM" id="SignalP"/>
    </source>
</evidence>
<dbReference type="CDD" id="cd12214">
    <property type="entry name" value="ChiA1_BD"/>
    <property type="match status" value="1"/>
</dbReference>
<protein>
    <recommendedName>
        <fullName evidence="3">Chitin-binding type-3 domain-containing protein</fullName>
    </recommendedName>
</protein>
<feature type="domain" description="Chitin-binding type-3" evidence="3">
    <location>
        <begin position="196"/>
        <end position="242"/>
    </location>
</feature>
<dbReference type="InterPro" id="IPR003610">
    <property type="entry name" value="CBM5/12"/>
</dbReference>
<dbReference type="EMBL" id="BOMW01000056">
    <property type="protein sequence ID" value="GIF07911.1"/>
    <property type="molecule type" value="Genomic_DNA"/>
</dbReference>
<dbReference type="InterPro" id="IPR000757">
    <property type="entry name" value="Beta-glucanase-like"/>
</dbReference>
<feature type="chain" id="PRO_5037714433" description="Chitin-binding type-3 domain-containing protein" evidence="2">
    <location>
        <begin position="30"/>
        <end position="242"/>
    </location>
</feature>
<dbReference type="SMART" id="SM00495">
    <property type="entry name" value="ChtBD3"/>
    <property type="match status" value="1"/>
</dbReference>
<dbReference type="InterPro" id="IPR036573">
    <property type="entry name" value="CBM_sf_5/12"/>
</dbReference>
<dbReference type="Pfam" id="PF00722">
    <property type="entry name" value="Glyco_hydro_16"/>
    <property type="match status" value="1"/>
</dbReference>
<dbReference type="AlphaFoldDB" id="A0A919TM36"/>
<name>A0A919TM36_9ACTN</name>
<dbReference type="Gene3D" id="2.10.10.20">
    <property type="entry name" value="Carbohydrate-binding module superfamily 5/12"/>
    <property type="match status" value="1"/>
</dbReference>
<evidence type="ECO:0000313" key="4">
    <source>
        <dbReference type="EMBL" id="GIF07911.1"/>
    </source>
</evidence>
<dbReference type="GO" id="GO:0005975">
    <property type="term" value="P:carbohydrate metabolic process"/>
    <property type="evidence" value="ECO:0007669"/>
    <property type="project" value="InterPro"/>
</dbReference>
<dbReference type="SUPFAM" id="SSF51055">
    <property type="entry name" value="Carbohydrate binding domain"/>
    <property type="match status" value="1"/>
</dbReference>